<name>A0A2S4WI46_9BASI</name>
<keyword evidence="3" id="KW-1185">Reference proteome</keyword>
<protein>
    <recommendedName>
        <fullName evidence="4">Trehalose-phosphatase</fullName>
    </recommendedName>
</protein>
<dbReference type="Proteomes" id="UP000238274">
    <property type="component" value="Unassembled WGS sequence"/>
</dbReference>
<reference evidence="3" key="2">
    <citation type="journal article" date="2018" name="BMC Genomics">
        <title>Genomic insights into host adaptation between the wheat stripe rust pathogen (Puccinia striiformis f. sp. tritici) and the barley stripe rust pathogen (Puccinia striiformis f. sp. hordei).</title>
        <authorList>
            <person name="Xia C."/>
            <person name="Wang M."/>
            <person name="Yin C."/>
            <person name="Cornejo O.E."/>
            <person name="Hulbert S.H."/>
            <person name="Chen X."/>
        </authorList>
    </citation>
    <scope>NUCLEOTIDE SEQUENCE [LARGE SCALE GENOMIC DNA]</scope>
    <source>
        <strain evidence="3">93TX-2</strain>
    </source>
</reference>
<proteinExistence type="predicted"/>
<feature type="signal peptide" evidence="1">
    <location>
        <begin position="1"/>
        <end position="20"/>
    </location>
</feature>
<evidence type="ECO:0000313" key="3">
    <source>
        <dbReference type="Proteomes" id="UP000238274"/>
    </source>
</evidence>
<dbReference type="EMBL" id="PKSM01000021">
    <property type="protein sequence ID" value="POW21421.1"/>
    <property type="molecule type" value="Genomic_DNA"/>
</dbReference>
<accession>A0A2S4WI46</accession>
<dbReference type="VEuPathDB" id="FungiDB:PSHT_02423"/>
<dbReference type="AlphaFoldDB" id="A0A2S4WI46"/>
<dbReference type="SUPFAM" id="SSF56784">
    <property type="entry name" value="HAD-like"/>
    <property type="match status" value="1"/>
</dbReference>
<comment type="caution">
    <text evidence="2">The sequence shown here is derived from an EMBL/GenBank/DDBJ whole genome shotgun (WGS) entry which is preliminary data.</text>
</comment>
<evidence type="ECO:0008006" key="4">
    <source>
        <dbReference type="Google" id="ProtNLM"/>
    </source>
</evidence>
<feature type="chain" id="PRO_5015416080" description="Trehalose-phosphatase" evidence="1">
    <location>
        <begin position="21"/>
        <end position="316"/>
    </location>
</feature>
<reference evidence="2 3" key="1">
    <citation type="submission" date="2017-12" db="EMBL/GenBank/DDBJ databases">
        <title>Gene loss provides genomic basis for host adaptation in cereal stripe rust fungi.</title>
        <authorList>
            <person name="Xia C."/>
        </authorList>
    </citation>
    <scope>NUCLEOTIDE SEQUENCE [LARGE SCALE GENOMIC DNA]</scope>
    <source>
        <strain evidence="2 3">93TX-2</strain>
    </source>
</reference>
<dbReference type="VEuPathDB" id="FungiDB:PSTT_06503"/>
<evidence type="ECO:0000256" key="1">
    <source>
        <dbReference type="SAM" id="SignalP"/>
    </source>
</evidence>
<dbReference type="Gene3D" id="3.40.50.1000">
    <property type="entry name" value="HAD superfamily/HAD-like"/>
    <property type="match status" value="1"/>
</dbReference>
<reference evidence="3" key="3">
    <citation type="journal article" date="2018" name="Mol. Plant Microbe Interact.">
        <title>Genome sequence resources for the wheat stripe rust pathogen (Puccinia striiformis f. sp. tritici) and the barley stripe rust pathogen (Puccinia striiformis f. sp. hordei).</title>
        <authorList>
            <person name="Xia C."/>
            <person name="Wang M."/>
            <person name="Yin C."/>
            <person name="Cornejo O.E."/>
            <person name="Hulbert S.H."/>
            <person name="Chen X."/>
        </authorList>
    </citation>
    <scope>NUCLEOTIDE SEQUENCE [LARGE SCALE GENOMIC DNA]</scope>
    <source>
        <strain evidence="3">93TX-2</strain>
    </source>
</reference>
<keyword evidence="1" id="KW-0732">Signal</keyword>
<dbReference type="InterPro" id="IPR023214">
    <property type="entry name" value="HAD_sf"/>
</dbReference>
<gene>
    <name evidence="2" type="ORF">PSHT_02423</name>
</gene>
<evidence type="ECO:0000313" key="2">
    <source>
        <dbReference type="EMBL" id="POW21421.1"/>
    </source>
</evidence>
<dbReference type="OrthoDB" id="2496837at2759"/>
<organism evidence="2 3">
    <name type="scientific">Puccinia striiformis</name>
    <dbReference type="NCBI Taxonomy" id="27350"/>
    <lineage>
        <taxon>Eukaryota</taxon>
        <taxon>Fungi</taxon>
        <taxon>Dikarya</taxon>
        <taxon>Basidiomycota</taxon>
        <taxon>Pucciniomycotina</taxon>
        <taxon>Pucciniomycetes</taxon>
        <taxon>Pucciniales</taxon>
        <taxon>Pucciniaceae</taxon>
        <taxon>Puccinia</taxon>
    </lineage>
</organism>
<dbReference type="InterPro" id="IPR036412">
    <property type="entry name" value="HAD-like_sf"/>
</dbReference>
<sequence>MYHLVLLAFILVSLVPTFDANVIPWTTLQGKQVSELPEADAHFESIATSYRSAESKLGIWDNDVSSQALSKLPAIGCLKSTGKVITDEEAKEQLRQASELLKLAAEARGSEVWVITARNEDSIKPYLDIKGVNFGAEQGTVIIRADRSREVNKVPQVDEIREVVKNIIDHADSQKPINLIPMVNSVPLKFDDWENTEHVRQQIRDVLKETYPKFELKEYLKDNVAIVHNPTVNKKTLVERLLRKQKYDFAFSVGDDIIDEGMHEAINALKGHSYSIVVSENPEQKTAATHKLATHEDVYRFFTKLYSLPPSAESPP</sequence>